<evidence type="ECO:0000259" key="1">
    <source>
        <dbReference type="PROSITE" id="PS50887"/>
    </source>
</evidence>
<dbReference type="PROSITE" id="PS50887">
    <property type="entry name" value="GGDEF"/>
    <property type="match status" value="1"/>
</dbReference>
<accession>A0ABW5T1A4</accession>
<gene>
    <name evidence="2" type="ORF">ACFSUB_07510</name>
</gene>
<dbReference type="PANTHER" id="PTHR45138">
    <property type="entry name" value="REGULATORY COMPONENTS OF SENSORY TRANSDUCTION SYSTEM"/>
    <property type="match status" value="1"/>
</dbReference>
<dbReference type="InterPro" id="IPR043128">
    <property type="entry name" value="Rev_trsase/Diguanyl_cyclase"/>
</dbReference>
<dbReference type="EC" id="2.7.7.65" evidence="2"/>
<feature type="domain" description="GGDEF" evidence="1">
    <location>
        <begin position="446"/>
        <end position="573"/>
    </location>
</feature>
<proteinExistence type="predicted"/>
<keyword evidence="3" id="KW-1185">Reference proteome</keyword>
<dbReference type="RefSeq" id="WP_380712566.1">
    <property type="nucleotide sequence ID" value="NZ_JBHUML010000002.1"/>
</dbReference>
<dbReference type="NCBIfam" id="TIGR00254">
    <property type="entry name" value="GGDEF"/>
    <property type="match status" value="1"/>
</dbReference>
<comment type="caution">
    <text evidence="2">The sequence shown here is derived from an EMBL/GenBank/DDBJ whole genome shotgun (WGS) entry which is preliminary data.</text>
</comment>
<dbReference type="InterPro" id="IPR000160">
    <property type="entry name" value="GGDEF_dom"/>
</dbReference>
<protein>
    <submittedName>
        <fullName evidence="2">Diguanylate cyclase</fullName>
        <ecNumber evidence="2">2.7.7.65</ecNumber>
    </submittedName>
</protein>
<dbReference type="CDD" id="cd01949">
    <property type="entry name" value="GGDEF"/>
    <property type="match status" value="1"/>
</dbReference>
<keyword evidence="2" id="KW-0548">Nucleotidyltransferase</keyword>
<dbReference type="GO" id="GO:0052621">
    <property type="term" value="F:diguanylate cyclase activity"/>
    <property type="evidence" value="ECO:0007669"/>
    <property type="project" value="UniProtKB-EC"/>
</dbReference>
<evidence type="ECO:0000313" key="3">
    <source>
        <dbReference type="Proteomes" id="UP001597520"/>
    </source>
</evidence>
<dbReference type="Proteomes" id="UP001597520">
    <property type="component" value="Unassembled WGS sequence"/>
</dbReference>
<dbReference type="PANTHER" id="PTHR45138:SF9">
    <property type="entry name" value="DIGUANYLATE CYCLASE DGCM-RELATED"/>
    <property type="match status" value="1"/>
</dbReference>
<dbReference type="SMART" id="SM00267">
    <property type="entry name" value="GGDEF"/>
    <property type="match status" value="1"/>
</dbReference>
<dbReference type="Pfam" id="PF00990">
    <property type="entry name" value="GGDEF"/>
    <property type="match status" value="1"/>
</dbReference>
<evidence type="ECO:0000313" key="2">
    <source>
        <dbReference type="EMBL" id="MFD2705313.1"/>
    </source>
</evidence>
<dbReference type="EMBL" id="JBHUML010000002">
    <property type="protein sequence ID" value="MFD2705313.1"/>
    <property type="molecule type" value="Genomic_DNA"/>
</dbReference>
<sequence length="573" mass="65744">MKNVQFSSDDTEQYRWMWEDILDTKEVRDLFGPFIFFLKNDDGETVSTYTGADLPEETGICQEEKLFQLEGRFWTAGAVVNQSHSNSTGLVFFLSGLIPFLKRWLQEQFRNGPGRDKRYALMVQVTKKFHSSMKAAAVLKEIVQALEFIYPGSRIALHLAQDWEVHSDLGHIDCSFGFQNINEKMKQTYLLGQIQTAETEKEDMPALYIPLLGKQGVYGVLAMEADRQLVEDEMERDYIKTLADTGGSALENAELYQQSRTLIKDLQLINETSHLLNSTRKFEETVDSMQMQIEKFIPESRQGYILMDDVRNLRMLNDEYFQAPERMETIFRVMDHFERNHEAVFIGDLSNESSYDFDGFRSMMAVPMKQSDELKGAVIVLGREAKTFSFHQFKLLQSLVHHSTLAFMNAVLHEKLERLIITDHLTKLHSRSHLEQKMNESINKESRGTFLLFDIDNFKEINDNFGHQIGDSIIVQVGEILEQNIRSEDIAARWGGEELAVYLPDTSLEAGRKAADRIVRHVENASSPSVTISCGASSWMNGEYTTLDNLFFSADQALYRAKRKGKNQVVYEA</sequence>
<dbReference type="SUPFAM" id="SSF55781">
    <property type="entry name" value="GAF domain-like"/>
    <property type="match status" value="2"/>
</dbReference>
<dbReference type="InterPro" id="IPR029016">
    <property type="entry name" value="GAF-like_dom_sf"/>
</dbReference>
<keyword evidence="2" id="KW-0808">Transferase</keyword>
<dbReference type="SUPFAM" id="SSF55073">
    <property type="entry name" value="Nucleotide cyclase"/>
    <property type="match status" value="1"/>
</dbReference>
<name>A0ABW5T1A4_9BACI</name>
<dbReference type="Gene3D" id="3.30.70.270">
    <property type="match status" value="1"/>
</dbReference>
<dbReference type="InterPro" id="IPR029787">
    <property type="entry name" value="Nucleotide_cyclase"/>
</dbReference>
<organism evidence="2 3">
    <name type="scientific">Salibacterium lacus</name>
    <dbReference type="NCBI Taxonomy" id="1898109"/>
    <lineage>
        <taxon>Bacteria</taxon>
        <taxon>Bacillati</taxon>
        <taxon>Bacillota</taxon>
        <taxon>Bacilli</taxon>
        <taxon>Bacillales</taxon>
        <taxon>Bacillaceae</taxon>
    </lineage>
</organism>
<dbReference type="Gene3D" id="3.30.450.40">
    <property type="match status" value="2"/>
</dbReference>
<dbReference type="InterPro" id="IPR050469">
    <property type="entry name" value="Diguanylate_Cyclase"/>
</dbReference>
<reference evidence="3" key="1">
    <citation type="journal article" date="2019" name="Int. J. Syst. Evol. Microbiol.">
        <title>The Global Catalogue of Microorganisms (GCM) 10K type strain sequencing project: providing services to taxonomists for standard genome sequencing and annotation.</title>
        <authorList>
            <consortium name="The Broad Institute Genomics Platform"/>
            <consortium name="The Broad Institute Genome Sequencing Center for Infectious Disease"/>
            <person name="Wu L."/>
            <person name="Ma J."/>
        </authorList>
    </citation>
    <scope>NUCLEOTIDE SEQUENCE [LARGE SCALE GENOMIC DNA]</scope>
    <source>
        <strain evidence="3">KCTC 33792</strain>
    </source>
</reference>